<proteinExistence type="predicted"/>
<name>A0A1S3XXC9_TOBAC</name>
<evidence type="ECO:0000313" key="3">
    <source>
        <dbReference type="RefSeq" id="XP_016444362.1"/>
    </source>
</evidence>
<protein>
    <submittedName>
        <fullName evidence="3">Uncharacterized mitochondrial protein AtMg00810-like</fullName>
    </submittedName>
</protein>
<feature type="compositionally biased region" description="Polar residues" evidence="1">
    <location>
        <begin position="53"/>
        <end position="63"/>
    </location>
</feature>
<dbReference type="AlphaFoldDB" id="A0A1S3XXC9"/>
<dbReference type="PANTHER" id="PTHR11439:SF483">
    <property type="entry name" value="PEPTIDE SYNTHASE GLIP-LIKE, PUTATIVE (AFU_ORTHOLOGUE AFUA_3G12920)-RELATED"/>
    <property type="match status" value="1"/>
</dbReference>
<dbReference type="KEGG" id="nta:107769645"/>
<gene>
    <name evidence="3" type="primary">LOC107769645</name>
</gene>
<sequence>MAAERAPKPQRNSKSAVHTLNCATAKAGTIISSPATSSLPSTTSSHKSPVKLHSTSTPTLSEDASSSPLQQSSLLPLATLSHLPLILSQLDVNYTFLQGTLEEKVYMEQPLGFVKYQYPSHVCRLHKAIYGLRKAPRAWYMEFKNFICSIGFARSKLDTSLFTMRGPGFVLFLLLYVNDINLTDSSNAKILQVNKALVARFSLKDSTVLTYFLGVEVCRTTTSLYLSQKKYITDFLHRLNMFDAKGVTTPLAGSVILKLTDRSAPTDQNSCTSQPTSTGELPNVFCAISRLHLPFLFILICASFDLITYLDSDWSGNPVDKCSTSSYVVFLGILPISWSSKKQQTVAHSSTEAEDKTIANVAT</sequence>
<accession>A0A1S3XXC9</accession>
<dbReference type="Pfam" id="PF07727">
    <property type="entry name" value="RVT_2"/>
    <property type="match status" value="1"/>
</dbReference>
<dbReference type="PANTHER" id="PTHR11439">
    <property type="entry name" value="GAG-POL-RELATED RETROTRANSPOSON"/>
    <property type="match status" value="1"/>
</dbReference>
<dbReference type="STRING" id="4097.A0A1S3XXC9"/>
<organism evidence="3">
    <name type="scientific">Nicotiana tabacum</name>
    <name type="common">Common tobacco</name>
    <dbReference type="NCBI Taxonomy" id="4097"/>
    <lineage>
        <taxon>Eukaryota</taxon>
        <taxon>Viridiplantae</taxon>
        <taxon>Streptophyta</taxon>
        <taxon>Embryophyta</taxon>
        <taxon>Tracheophyta</taxon>
        <taxon>Spermatophyta</taxon>
        <taxon>Magnoliopsida</taxon>
        <taxon>eudicotyledons</taxon>
        <taxon>Gunneridae</taxon>
        <taxon>Pentapetalae</taxon>
        <taxon>asterids</taxon>
        <taxon>lamiids</taxon>
        <taxon>Solanales</taxon>
        <taxon>Solanaceae</taxon>
        <taxon>Nicotianoideae</taxon>
        <taxon>Nicotianeae</taxon>
        <taxon>Nicotiana</taxon>
    </lineage>
</organism>
<dbReference type="PaxDb" id="4097-A0A1S3XXC9"/>
<dbReference type="InterPro" id="IPR013103">
    <property type="entry name" value="RVT_2"/>
</dbReference>
<dbReference type="InterPro" id="IPR043502">
    <property type="entry name" value="DNA/RNA_pol_sf"/>
</dbReference>
<dbReference type="CDD" id="cd09272">
    <property type="entry name" value="RNase_HI_RT_Ty1"/>
    <property type="match status" value="1"/>
</dbReference>
<evidence type="ECO:0000259" key="2">
    <source>
        <dbReference type="Pfam" id="PF07727"/>
    </source>
</evidence>
<feature type="domain" description="Reverse transcriptase Ty1/copia-type" evidence="2">
    <location>
        <begin position="84"/>
        <end position="251"/>
    </location>
</feature>
<dbReference type="RefSeq" id="XP_016444362.1">
    <property type="nucleotide sequence ID" value="XM_016588876.1"/>
</dbReference>
<feature type="region of interest" description="Disordered" evidence="1">
    <location>
        <begin position="32"/>
        <end position="67"/>
    </location>
</feature>
<reference evidence="3" key="1">
    <citation type="submission" date="2025-08" db="UniProtKB">
        <authorList>
            <consortium name="RefSeq"/>
        </authorList>
    </citation>
    <scope>IDENTIFICATION</scope>
</reference>
<dbReference type="OrthoDB" id="8030761at2759"/>
<dbReference type="SUPFAM" id="SSF56672">
    <property type="entry name" value="DNA/RNA polymerases"/>
    <property type="match status" value="1"/>
</dbReference>
<evidence type="ECO:0000256" key="1">
    <source>
        <dbReference type="SAM" id="MobiDB-lite"/>
    </source>
</evidence>
<feature type="compositionally biased region" description="Low complexity" evidence="1">
    <location>
        <begin position="32"/>
        <end position="47"/>
    </location>
</feature>